<evidence type="ECO:0000313" key="2">
    <source>
        <dbReference type="Proteomes" id="UP001220961"/>
    </source>
</evidence>
<dbReference type="Proteomes" id="UP001220961">
    <property type="component" value="Chromosome 7"/>
</dbReference>
<reference evidence="1" key="1">
    <citation type="submission" date="2023-03" db="EMBL/GenBank/DDBJ databases">
        <title>Mating type loci evolution in Malassezia.</title>
        <authorList>
            <person name="Coelho M.A."/>
        </authorList>
    </citation>
    <scope>NUCLEOTIDE SEQUENCE</scope>
    <source>
        <strain evidence="1">CBS 10434</strain>
    </source>
</reference>
<protein>
    <submittedName>
        <fullName evidence="1">Uncharacterized protein</fullName>
    </submittedName>
</protein>
<proteinExistence type="predicted"/>
<dbReference type="EMBL" id="CP119914">
    <property type="protein sequence ID" value="WFD21080.1"/>
    <property type="molecule type" value="Genomic_DNA"/>
</dbReference>
<evidence type="ECO:0000313" key="1">
    <source>
        <dbReference type="EMBL" id="WFD21080.1"/>
    </source>
</evidence>
<name>A0AAF0EAT9_9BASI</name>
<accession>A0AAF0EAT9</accession>
<keyword evidence="2" id="KW-1185">Reference proteome</keyword>
<gene>
    <name evidence="1" type="ORF">MCAP1_003337</name>
</gene>
<sequence>MLRTSMFTGGWPQELRGAWTERGIRHGNVQEAFRMELQDAISELYGWEDTPTHAYMDGVYVDRIRTGFSLLAPVYQKGPAPDLVDARFCTWTSS</sequence>
<dbReference type="AlphaFoldDB" id="A0AAF0EAT9"/>
<organism evidence="1 2">
    <name type="scientific">Malassezia caprae</name>
    <dbReference type="NCBI Taxonomy" id="1381934"/>
    <lineage>
        <taxon>Eukaryota</taxon>
        <taxon>Fungi</taxon>
        <taxon>Dikarya</taxon>
        <taxon>Basidiomycota</taxon>
        <taxon>Ustilaginomycotina</taxon>
        <taxon>Malasseziomycetes</taxon>
        <taxon>Malasseziales</taxon>
        <taxon>Malasseziaceae</taxon>
        <taxon>Malassezia</taxon>
    </lineage>
</organism>